<evidence type="ECO:0000256" key="1">
    <source>
        <dbReference type="SAM" id="MobiDB-lite"/>
    </source>
</evidence>
<accession>A0A9P4S5K9</accession>
<proteinExistence type="predicted"/>
<dbReference type="Proteomes" id="UP000799429">
    <property type="component" value="Unassembled WGS sequence"/>
</dbReference>
<feature type="region of interest" description="Disordered" evidence="1">
    <location>
        <begin position="1"/>
        <end position="23"/>
    </location>
</feature>
<feature type="compositionally biased region" description="Polar residues" evidence="1">
    <location>
        <begin position="12"/>
        <end position="22"/>
    </location>
</feature>
<comment type="caution">
    <text evidence="2">The sequence shown here is derived from an EMBL/GenBank/DDBJ whole genome shotgun (WGS) entry which is preliminary data.</text>
</comment>
<evidence type="ECO:0000313" key="2">
    <source>
        <dbReference type="EMBL" id="KAF2836434.1"/>
    </source>
</evidence>
<dbReference type="EMBL" id="MU006103">
    <property type="protein sequence ID" value="KAF2836434.1"/>
    <property type="molecule type" value="Genomic_DNA"/>
</dbReference>
<reference evidence="2" key="1">
    <citation type="journal article" date="2020" name="Stud. Mycol.">
        <title>101 Dothideomycetes genomes: a test case for predicting lifestyles and emergence of pathogens.</title>
        <authorList>
            <person name="Haridas S."/>
            <person name="Albert R."/>
            <person name="Binder M."/>
            <person name="Bloem J."/>
            <person name="Labutti K."/>
            <person name="Salamov A."/>
            <person name="Andreopoulos B."/>
            <person name="Baker S."/>
            <person name="Barry K."/>
            <person name="Bills G."/>
            <person name="Bluhm B."/>
            <person name="Cannon C."/>
            <person name="Castanera R."/>
            <person name="Culley D."/>
            <person name="Daum C."/>
            <person name="Ezra D."/>
            <person name="Gonzalez J."/>
            <person name="Henrissat B."/>
            <person name="Kuo A."/>
            <person name="Liang C."/>
            <person name="Lipzen A."/>
            <person name="Lutzoni F."/>
            <person name="Magnuson J."/>
            <person name="Mondo S."/>
            <person name="Nolan M."/>
            <person name="Ohm R."/>
            <person name="Pangilinan J."/>
            <person name="Park H.-J."/>
            <person name="Ramirez L."/>
            <person name="Alfaro M."/>
            <person name="Sun H."/>
            <person name="Tritt A."/>
            <person name="Yoshinaga Y."/>
            <person name="Zwiers L.-H."/>
            <person name="Turgeon B."/>
            <person name="Goodwin S."/>
            <person name="Spatafora J."/>
            <person name="Crous P."/>
            <person name="Grigoriev I."/>
        </authorList>
    </citation>
    <scope>NUCLEOTIDE SEQUENCE</scope>
    <source>
        <strain evidence="2">CBS 101060</strain>
    </source>
</reference>
<name>A0A9P4S5K9_9PEZI</name>
<organism evidence="2 3">
    <name type="scientific">Patellaria atrata CBS 101060</name>
    <dbReference type="NCBI Taxonomy" id="1346257"/>
    <lineage>
        <taxon>Eukaryota</taxon>
        <taxon>Fungi</taxon>
        <taxon>Dikarya</taxon>
        <taxon>Ascomycota</taxon>
        <taxon>Pezizomycotina</taxon>
        <taxon>Dothideomycetes</taxon>
        <taxon>Dothideomycetes incertae sedis</taxon>
        <taxon>Patellariales</taxon>
        <taxon>Patellariaceae</taxon>
        <taxon>Patellaria</taxon>
    </lineage>
</organism>
<dbReference type="AlphaFoldDB" id="A0A9P4S5K9"/>
<gene>
    <name evidence="2" type="ORF">M501DRAFT_996604</name>
</gene>
<feature type="compositionally biased region" description="Low complexity" evidence="1">
    <location>
        <begin position="44"/>
        <end position="56"/>
    </location>
</feature>
<sequence>MAPRQPDPPSTPSRGTRSQGLQLRTGRILARNLMQLQNNVATPVTSGSVTDTSTSVNRKSPEEQQDPSYDSRYSNTDRHSRVKRIGTHRRGPVPVMPYAAARLAVNTYRGRFTSNLDKFPEEIQNEFFDYLLPSGEIITCSWALHEMCKPFVSGHLGWTLLRHYTGQLVIYSKDKKKTFAQNMVASRFFLNSAWTFIESMRILNSSNGFIPNLVDAMFRNNTFTFHISCKQTYTPIRNVVYLHAERFKRLKLIVEPHSEGECRLALEHLAGILEHRHCICKLTIEIRAAWEPRFIPTWRPRSKVVKPDDTLSVRKECFMCCEAPVDDVLRRPAPNTKRQQWLLEPLSRVRGVNRAIIEGADPTFSEHLKRVCESTGPFWKEKFFWERNKRRPAGHPEFMWDLGFDAHTTGVMRTRADALDTDPDAKVYDAELRKQGAQQTAVVGRRTTNHGAAGQAPNRRRRARRTLHHIATPRNTPVVVDLRRADLSSVNLTRPTGLPAARLLRGNATTSFIIPPHLMPAAPAVADIVIQANDGSGEE</sequence>
<evidence type="ECO:0000313" key="3">
    <source>
        <dbReference type="Proteomes" id="UP000799429"/>
    </source>
</evidence>
<protein>
    <submittedName>
        <fullName evidence="2">Uncharacterized protein</fullName>
    </submittedName>
</protein>
<keyword evidence="3" id="KW-1185">Reference proteome</keyword>
<feature type="compositionally biased region" description="Pro residues" evidence="1">
    <location>
        <begin position="1"/>
        <end position="11"/>
    </location>
</feature>
<feature type="region of interest" description="Disordered" evidence="1">
    <location>
        <begin position="39"/>
        <end position="80"/>
    </location>
</feature>